<dbReference type="EMBL" id="KV722544">
    <property type="protein sequence ID" value="OCH86099.1"/>
    <property type="molecule type" value="Genomic_DNA"/>
</dbReference>
<name>A0A8E2AQF8_9APHY</name>
<gene>
    <name evidence="1" type="ORF">OBBRIDRAFT_738647</name>
</gene>
<evidence type="ECO:0000313" key="1">
    <source>
        <dbReference type="EMBL" id="OCH86099.1"/>
    </source>
</evidence>
<dbReference type="AlphaFoldDB" id="A0A8E2AQF8"/>
<accession>A0A8E2AQF8</accession>
<dbReference type="Proteomes" id="UP000250043">
    <property type="component" value="Unassembled WGS sequence"/>
</dbReference>
<evidence type="ECO:0008006" key="3">
    <source>
        <dbReference type="Google" id="ProtNLM"/>
    </source>
</evidence>
<keyword evidence="2" id="KW-1185">Reference proteome</keyword>
<evidence type="ECO:0000313" key="2">
    <source>
        <dbReference type="Proteomes" id="UP000250043"/>
    </source>
</evidence>
<dbReference type="OrthoDB" id="3248190at2759"/>
<organism evidence="1 2">
    <name type="scientific">Obba rivulosa</name>
    <dbReference type="NCBI Taxonomy" id="1052685"/>
    <lineage>
        <taxon>Eukaryota</taxon>
        <taxon>Fungi</taxon>
        <taxon>Dikarya</taxon>
        <taxon>Basidiomycota</taxon>
        <taxon>Agaricomycotina</taxon>
        <taxon>Agaricomycetes</taxon>
        <taxon>Polyporales</taxon>
        <taxon>Gelatoporiaceae</taxon>
        <taxon>Obba</taxon>
    </lineage>
</organism>
<protein>
    <recommendedName>
        <fullName evidence="3">BTB domain-containing protein</fullName>
    </recommendedName>
</protein>
<proteinExistence type="predicted"/>
<sequence length="171" mass="19415">MFSLPEVTGEDVKEGRNDVRPVEVPEVSALDFTRLLSLFYPKDMVNGDLKTVEEWSSVLALATKFQFDDQRELAIARLAQLATPIDRICLGRQHDVREWLESAYFQLCMRDQALTLEEGNKLGMVDVILLSELRQSIRSSARVTMHERSVVTLIGNKLGALRDYGEIDRST</sequence>
<reference evidence="1 2" key="1">
    <citation type="submission" date="2016-07" db="EMBL/GenBank/DDBJ databases">
        <title>Draft genome of the white-rot fungus Obba rivulosa 3A-2.</title>
        <authorList>
            <consortium name="DOE Joint Genome Institute"/>
            <person name="Miettinen O."/>
            <person name="Riley R."/>
            <person name="Acob R."/>
            <person name="Barry K."/>
            <person name="Cullen D."/>
            <person name="De Vries R."/>
            <person name="Hainaut M."/>
            <person name="Hatakka A."/>
            <person name="Henrissat B."/>
            <person name="Hilden K."/>
            <person name="Kuo R."/>
            <person name="Labutti K."/>
            <person name="Lipzen A."/>
            <person name="Makela M.R."/>
            <person name="Sandor L."/>
            <person name="Spatafora J.W."/>
            <person name="Grigoriev I.V."/>
            <person name="Hibbett D.S."/>
        </authorList>
    </citation>
    <scope>NUCLEOTIDE SEQUENCE [LARGE SCALE GENOMIC DNA]</scope>
    <source>
        <strain evidence="1 2">3A-2</strain>
    </source>
</reference>